<dbReference type="RefSeq" id="XP_013892384.1">
    <property type="nucleotide sequence ID" value="XM_014036930.1"/>
</dbReference>
<accession>A0A0D2LNI6</accession>
<reference evidence="3 4" key="1">
    <citation type="journal article" date="2013" name="BMC Genomics">
        <title>Reconstruction of the lipid metabolism for the microalga Monoraphidium neglectum from its genome sequence reveals characteristics suitable for biofuel production.</title>
        <authorList>
            <person name="Bogen C."/>
            <person name="Al-Dilaimi A."/>
            <person name="Albersmeier A."/>
            <person name="Wichmann J."/>
            <person name="Grundmann M."/>
            <person name="Rupp O."/>
            <person name="Lauersen K.J."/>
            <person name="Blifernez-Klassen O."/>
            <person name="Kalinowski J."/>
            <person name="Goesmann A."/>
            <person name="Mussgnug J.H."/>
            <person name="Kruse O."/>
        </authorList>
    </citation>
    <scope>NUCLEOTIDE SEQUENCE [LARGE SCALE GENOMIC DNA]</scope>
    <source>
        <strain evidence="3 4">SAG 48.87</strain>
    </source>
</reference>
<dbReference type="GO" id="GO:0051082">
    <property type="term" value="F:unfolded protein binding"/>
    <property type="evidence" value="ECO:0007669"/>
    <property type="project" value="InterPro"/>
</dbReference>
<dbReference type="SUPFAM" id="SSF49493">
    <property type="entry name" value="HSP40/DnaJ peptide-binding domain"/>
    <property type="match status" value="2"/>
</dbReference>
<dbReference type="Proteomes" id="UP000054498">
    <property type="component" value="Unassembled WGS sequence"/>
</dbReference>
<feature type="non-terminal residue" evidence="3">
    <location>
        <position position="1"/>
    </location>
</feature>
<dbReference type="InterPro" id="IPR002939">
    <property type="entry name" value="DnaJ_C"/>
</dbReference>
<dbReference type="KEGG" id="mng:MNEG_14598"/>
<dbReference type="Pfam" id="PF01556">
    <property type="entry name" value="DnaJ_C"/>
    <property type="match status" value="1"/>
</dbReference>
<dbReference type="Gene3D" id="2.60.260.20">
    <property type="entry name" value="Urease metallochaperone UreE, N-terminal domain"/>
    <property type="match status" value="2"/>
</dbReference>
<evidence type="ECO:0000256" key="1">
    <source>
        <dbReference type="ARBA" id="ARBA00023186"/>
    </source>
</evidence>
<dbReference type="InterPro" id="IPR051339">
    <property type="entry name" value="DnaJ_subfamily_B"/>
</dbReference>
<dbReference type="PANTHER" id="PTHR24078">
    <property type="entry name" value="DNAJ HOMOLOG SUBFAMILY C MEMBER"/>
    <property type="match status" value="1"/>
</dbReference>
<proteinExistence type="predicted"/>
<dbReference type="PANTHER" id="PTHR24078:SF553">
    <property type="entry name" value="DNAJ HOMOLOG SUBFAMILY B MEMBER 5"/>
    <property type="match status" value="1"/>
</dbReference>
<evidence type="ECO:0000259" key="2">
    <source>
        <dbReference type="Pfam" id="PF01556"/>
    </source>
</evidence>
<dbReference type="GO" id="GO:0051087">
    <property type="term" value="F:protein-folding chaperone binding"/>
    <property type="evidence" value="ECO:0007669"/>
    <property type="project" value="TreeGrafter"/>
</dbReference>
<organism evidence="3 4">
    <name type="scientific">Monoraphidium neglectum</name>
    <dbReference type="NCBI Taxonomy" id="145388"/>
    <lineage>
        <taxon>Eukaryota</taxon>
        <taxon>Viridiplantae</taxon>
        <taxon>Chlorophyta</taxon>
        <taxon>core chlorophytes</taxon>
        <taxon>Chlorophyceae</taxon>
        <taxon>CS clade</taxon>
        <taxon>Sphaeropleales</taxon>
        <taxon>Selenastraceae</taxon>
        <taxon>Monoraphidium</taxon>
    </lineage>
</organism>
<evidence type="ECO:0000313" key="4">
    <source>
        <dbReference type="Proteomes" id="UP000054498"/>
    </source>
</evidence>
<feature type="domain" description="Chaperone DnaJ C-terminal" evidence="2">
    <location>
        <begin position="47"/>
        <end position="158"/>
    </location>
</feature>
<dbReference type="GO" id="GO:0006457">
    <property type="term" value="P:protein folding"/>
    <property type="evidence" value="ECO:0007669"/>
    <property type="project" value="InterPro"/>
</dbReference>
<keyword evidence="1" id="KW-0143">Chaperone</keyword>
<dbReference type="FunFam" id="2.60.260.20:FF:000013">
    <property type="entry name" value="DnaJ subfamily B member 11"/>
    <property type="match status" value="1"/>
</dbReference>
<protein>
    <submittedName>
        <fullName evidence="3">Putative DnaJ subfamily B member 4</fullName>
    </submittedName>
</protein>
<dbReference type="EMBL" id="KK104832">
    <property type="protein sequence ID" value="KIY93364.1"/>
    <property type="molecule type" value="Genomic_DNA"/>
</dbReference>
<sequence>HTGQLSKAPFAPGNQAAVPASWLVAPRGFCPSSGWLIRKVDITAAGGGTKITFPGKGDERPGLPPADLQFVVEEAPHPRFMRQGDDLHTTVRVPLVSALCGGDASASVETLDGRTLKFPLPAMTSFTVKKIIQGEGMPISKQPGKKGNLVVSIEAAFPKGLTAAQKAALKQALPATA</sequence>
<dbReference type="CDD" id="cd10747">
    <property type="entry name" value="DnaJ_C"/>
    <property type="match status" value="1"/>
</dbReference>
<dbReference type="STRING" id="145388.A0A0D2LNI6"/>
<evidence type="ECO:0000313" key="3">
    <source>
        <dbReference type="EMBL" id="KIY93364.1"/>
    </source>
</evidence>
<keyword evidence="4" id="KW-1185">Reference proteome</keyword>
<dbReference type="AlphaFoldDB" id="A0A0D2LNI6"/>
<name>A0A0D2LNI6_9CHLO</name>
<dbReference type="OrthoDB" id="550424at2759"/>
<dbReference type="InterPro" id="IPR008971">
    <property type="entry name" value="HSP40/DnaJ_pept-bd"/>
</dbReference>
<dbReference type="GeneID" id="25732176"/>
<gene>
    <name evidence="3" type="ORF">MNEG_14598</name>
</gene>
<dbReference type="GO" id="GO:0005829">
    <property type="term" value="C:cytosol"/>
    <property type="evidence" value="ECO:0007669"/>
    <property type="project" value="TreeGrafter"/>
</dbReference>